<name>A0A2G4SNQ4_RHIZD</name>
<dbReference type="AlphaFoldDB" id="A0A2G4SNQ4"/>
<dbReference type="RefSeq" id="XP_023464126.1">
    <property type="nucleotide sequence ID" value="XM_023615184.1"/>
</dbReference>
<dbReference type="Proteomes" id="UP000242254">
    <property type="component" value="Unassembled WGS sequence"/>
</dbReference>
<evidence type="ECO:0000313" key="2">
    <source>
        <dbReference type="Proteomes" id="UP000242254"/>
    </source>
</evidence>
<dbReference type="EMBL" id="KZ303855">
    <property type="protein sequence ID" value="PHZ10418.1"/>
    <property type="molecule type" value="Genomic_DNA"/>
</dbReference>
<organism evidence="1 2">
    <name type="scientific">Rhizopus microsporus ATCC 52813</name>
    <dbReference type="NCBI Taxonomy" id="1340429"/>
    <lineage>
        <taxon>Eukaryota</taxon>
        <taxon>Fungi</taxon>
        <taxon>Fungi incertae sedis</taxon>
        <taxon>Mucoromycota</taxon>
        <taxon>Mucoromycotina</taxon>
        <taxon>Mucoromycetes</taxon>
        <taxon>Mucorales</taxon>
        <taxon>Mucorineae</taxon>
        <taxon>Rhizopodaceae</taxon>
        <taxon>Rhizopus</taxon>
    </lineage>
</organism>
<dbReference type="GeneID" id="35446172"/>
<evidence type="ECO:0000313" key="1">
    <source>
        <dbReference type="EMBL" id="PHZ10418.1"/>
    </source>
</evidence>
<sequence>MFILNSTTRHVVRRAYSTSSSKDSFYYRYGTPLVRCIVLASTTNLAWQLLWQHYEFQEYRIESDKEIETLENRLKTLEERLNK</sequence>
<reference evidence="1 2" key="1">
    <citation type="journal article" date="2016" name="Proc. Natl. Acad. Sci. U.S.A.">
        <title>Lipid metabolic changes in an early divergent fungus govern the establishment of a mutualistic symbiosis with endobacteria.</title>
        <authorList>
            <person name="Lastovetsky O.A."/>
            <person name="Gaspar M.L."/>
            <person name="Mondo S.J."/>
            <person name="LaButti K.M."/>
            <person name="Sandor L."/>
            <person name="Grigoriev I.V."/>
            <person name="Henry S.A."/>
            <person name="Pawlowska T.E."/>
        </authorList>
    </citation>
    <scope>NUCLEOTIDE SEQUENCE [LARGE SCALE GENOMIC DNA]</scope>
    <source>
        <strain evidence="1 2">ATCC 52813</strain>
    </source>
</reference>
<gene>
    <name evidence="1" type="ORF">RHIMIDRAFT_38771</name>
</gene>
<protein>
    <submittedName>
        <fullName evidence="1">Uncharacterized protein</fullName>
    </submittedName>
</protein>
<proteinExistence type="predicted"/>
<keyword evidence="2" id="KW-1185">Reference proteome</keyword>
<accession>A0A2G4SNQ4</accession>